<name>A0ACC1DL18_9NEOP</name>
<dbReference type="Proteomes" id="UP000824533">
    <property type="component" value="Linkage Group LG01"/>
</dbReference>
<organism evidence="1 2">
    <name type="scientific">Dendrolimus kikuchii</name>
    <dbReference type="NCBI Taxonomy" id="765133"/>
    <lineage>
        <taxon>Eukaryota</taxon>
        <taxon>Metazoa</taxon>
        <taxon>Ecdysozoa</taxon>
        <taxon>Arthropoda</taxon>
        <taxon>Hexapoda</taxon>
        <taxon>Insecta</taxon>
        <taxon>Pterygota</taxon>
        <taxon>Neoptera</taxon>
        <taxon>Endopterygota</taxon>
        <taxon>Lepidoptera</taxon>
        <taxon>Glossata</taxon>
        <taxon>Ditrysia</taxon>
        <taxon>Bombycoidea</taxon>
        <taxon>Lasiocampidae</taxon>
        <taxon>Dendrolimus</taxon>
    </lineage>
</organism>
<gene>
    <name evidence="1" type="ORF">K1T71_000720</name>
</gene>
<keyword evidence="2" id="KW-1185">Reference proteome</keyword>
<sequence>MGAPTVFIPQLRREANSTDAVSDEMASWLTSIYGYTALPWIIILSILMRYIGRKKTFAIVATNSMVMFVAFYFSLTANQLLISELVQGITHGSTITLSVIVISEYSSPKYRGLFLTIKSATLLWGVWGSNTIGTFFHWKYIPVFGLCCTIYPFVTVYFWPESPQYLAIRGRYSECAVAHRWLKGSSSAAERELKNLIDSQIKLENKKGGINVRNYFNFLSKRECYMPLLLSLLMVGQYILSGKFVFTLYSIEVIKKITNNERTAYIGMLILDGVTVFSMYVGCGLARILKRRILLLISSIIGILFLFVLALYLYLVKLGIIEENKVLSVLFLSCFSLSISLGPMIMATSIYGELVPLRYKSSCVIIIAVSFNVVNATLLKLSPYIFKCFGMHGTFLFYGIAAGVCTFLIYLYLPETKDKTLQEIEEYFKGDTVIEIQLLKSSRDN</sequence>
<evidence type="ECO:0000313" key="2">
    <source>
        <dbReference type="Proteomes" id="UP000824533"/>
    </source>
</evidence>
<evidence type="ECO:0000313" key="1">
    <source>
        <dbReference type="EMBL" id="KAJ0184297.1"/>
    </source>
</evidence>
<protein>
    <submittedName>
        <fullName evidence="1">Uncharacterized protein</fullName>
    </submittedName>
</protein>
<dbReference type="EMBL" id="CM034387">
    <property type="protein sequence ID" value="KAJ0184297.1"/>
    <property type="molecule type" value="Genomic_DNA"/>
</dbReference>
<comment type="caution">
    <text evidence="1">The sequence shown here is derived from an EMBL/GenBank/DDBJ whole genome shotgun (WGS) entry which is preliminary data.</text>
</comment>
<reference evidence="1 2" key="1">
    <citation type="journal article" date="2021" name="Front. Genet.">
        <title>Chromosome-Level Genome Assembly Reveals Significant Gene Expansion in the Toll and IMD Signaling Pathways of Dendrolimus kikuchii.</title>
        <authorList>
            <person name="Zhou J."/>
            <person name="Wu P."/>
            <person name="Xiong Z."/>
            <person name="Liu N."/>
            <person name="Zhao N."/>
            <person name="Ji M."/>
            <person name="Qiu Y."/>
            <person name="Yang B."/>
        </authorList>
    </citation>
    <scope>NUCLEOTIDE SEQUENCE [LARGE SCALE GENOMIC DNA]</scope>
    <source>
        <strain evidence="1">Ann1</strain>
    </source>
</reference>
<proteinExistence type="predicted"/>
<accession>A0ACC1DL18</accession>